<dbReference type="Pfam" id="PF07715">
    <property type="entry name" value="Plug"/>
    <property type="match status" value="1"/>
</dbReference>
<dbReference type="Proteomes" id="UP000320811">
    <property type="component" value="Unassembled WGS sequence"/>
</dbReference>
<accession>A0A561PR05</accession>
<evidence type="ECO:0000256" key="1">
    <source>
        <dbReference type="PROSITE-ProRule" id="PRU01360"/>
    </source>
</evidence>
<comment type="similarity">
    <text evidence="1 2">Belongs to the TonB-dependent receptor family.</text>
</comment>
<evidence type="ECO:0000259" key="3">
    <source>
        <dbReference type="Pfam" id="PF00593"/>
    </source>
</evidence>
<dbReference type="OrthoDB" id="9768177at2"/>
<evidence type="ECO:0000256" key="2">
    <source>
        <dbReference type="RuleBase" id="RU003357"/>
    </source>
</evidence>
<dbReference type="EMBL" id="VIWO01000004">
    <property type="protein sequence ID" value="TWF40511.1"/>
    <property type="molecule type" value="Genomic_DNA"/>
</dbReference>
<keyword evidence="1" id="KW-0813">Transport</keyword>
<comment type="caution">
    <text evidence="5">The sequence shown here is derived from an EMBL/GenBank/DDBJ whole genome shotgun (WGS) entry which is preliminary data.</text>
</comment>
<dbReference type="NCBIfam" id="TIGR04057">
    <property type="entry name" value="SusC_RagA_signa"/>
    <property type="match status" value="1"/>
</dbReference>
<feature type="domain" description="TonB-dependent receptor-like beta-barrel" evidence="3">
    <location>
        <begin position="505"/>
        <end position="1002"/>
    </location>
</feature>
<keyword evidence="6" id="KW-1185">Reference proteome</keyword>
<dbReference type="SUPFAM" id="SSF49464">
    <property type="entry name" value="Carboxypeptidase regulatory domain-like"/>
    <property type="match status" value="1"/>
</dbReference>
<dbReference type="InterPro" id="IPR023996">
    <property type="entry name" value="TonB-dep_OMP_SusC/RagA"/>
</dbReference>
<dbReference type="Gene3D" id="2.60.40.1120">
    <property type="entry name" value="Carboxypeptidase-like, regulatory domain"/>
    <property type="match status" value="1"/>
</dbReference>
<evidence type="ECO:0000259" key="4">
    <source>
        <dbReference type="Pfam" id="PF07715"/>
    </source>
</evidence>
<sequence length="1114" mass="121283">MKNMKFLASGLLSVTKRGPAKLLWILLIVALLPVCAAAQNVTVSVKNVPLEKVFAVLKQQTGYSFIWRGQTTPAMNKVSLECTNEPFTRVLGTLLDRLSLQYEITDKIVVVTRKETPATTGKEQPPMTITGQISDEKGGTLPGVTIRVKGTASGATTDAQGRFSINVPGENSVLICSYVGFEQREVTVAGQQTLHITLKLQSASLNDLVVVGYGTQQKKNVTSSISSVKGSELTGIAVTSLDGALQGKAAGIQVVQNSGAPGDETYIRIRGNGSLFGENRPLYVIDGVPMSNLPAAQYGISGDGQRIATTNNINPNDIQSVEILKDAAAAAIYGSRGANGVILITTKRGAEGKSRFNFSMYTGVADIPKRLPVLNGEQFVTLFKESRANAGMPDDPAIVNTGRNTNWQDAIFRSAPVSNYNLSISGGSGKTSHYVSLGYLDQTGTIVGLQHFKRYNGRVNFDFAATDKLKIGVNLTGVRSINNRMDNSFSGQSVLALALIENPNDPIYNPNGTYYTDPGRHWTNPVMIANNLRFQSIVNSYIGNVFGEYSILPGLKFKTSFGFDNQQVTDDRYQSKLVNNGSAASGFVSVFTQFLWVNENTLSYTPVLKGRHKLTALLGQSAQEASVRRIGISGNTNSTDIIQAVTGFTSLSSPIDYRSQWGLVSYFGRISYSYDDRYLLEGVARTDGSSRFGANKKYGFFPSISAGWRIINENFMKQQRFFNDLKIRASIGVTGNNEGLGSDFPSLATYSTGYNYGTEAGIAATSLSNADLSWEATTATNLGLDVSFLDSRINVTIDAYRKLTNRLIFKLDLPYTSGFARTNGANIGQLLNKGLEISVNTDNIRSAFTWSTNFNLYFNRNKITSLPETVAGDPSSSDFTESLPGSFYTSQPTSIFRVGEPVGSFFGYRNKGVDPATGNMIYDDINKDGKITAADRVILGTAQPDFTGGLTNTFGYKGVDLSFFLYWSYGNKVYNQTRSMLERMSSYNNGDAKTLNRWTPQNTITDVPRAVFNDPTVPGSLTNGEVSQRFVEDGSFIRMKNITLGYTIPSATLKKVRISSARVYVSAQNLFLITNYSGLDPESQNQSVKNSQLGIDWAVQPQARTFLVGLNVNF</sequence>
<dbReference type="InterPro" id="IPR000531">
    <property type="entry name" value="Beta-barrel_TonB"/>
</dbReference>
<evidence type="ECO:0000313" key="6">
    <source>
        <dbReference type="Proteomes" id="UP000320811"/>
    </source>
</evidence>
<keyword evidence="1" id="KW-0998">Cell outer membrane</keyword>
<dbReference type="Pfam" id="PF00593">
    <property type="entry name" value="TonB_dep_Rec_b-barrel"/>
    <property type="match status" value="1"/>
</dbReference>
<keyword evidence="2" id="KW-0798">TonB box</keyword>
<dbReference type="InterPro" id="IPR012910">
    <property type="entry name" value="Plug_dom"/>
</dbReference>
<dbReference type="AlphaFoldDB" id="A0A561PR05"/>
<keyword evidence="1 2" id="KW-0472">Membrane</keyword>
<keyword evidence="1" id="KW-0812">Transmembrane</keyword>
<name>A0A561PR05_9BACT</name>
<proteinExistence type="inferred from homology"/>
<organism evidence="5 6">
    <name type="scientific">Chitinophaga polysaccharea</name>
    <dbReference type="NCBI Taxonomy" id="1293035"/>
    <lineage>
        <taxon>Bacteria</taxon>
        <taxon>Pseudomonadati</taxon>
        <taxon>Bacteroidota</taxon>
        <taxon>Chitinophagia</taxon>
        <taxon>Chitinophagales</taxon>
        <taxon>Chitinophagaceae</taxon>
        <taxon>Chitinophaga</taxon>
    </lineage>
</organism>
<dbReference type="InterPro" id="IPR039426">
    <property type="entry name" value="TonB-dep_rcpt-like"/>
</dbReference>
<evidence type="ECO:0000313" key="5">
    <source>
        <dbReference type="EMBL" id="TWF40511.1"/>
    </source>
</evidence>
<dbReference type="InterPro" id="IPR037066">
    <property type="entry name" value="Plug_dom_sf"/>
</dbReference>
<dbReference type="Pfam" id="PF13715">
    <property type="entry name" value="CarbopepD_reg_2"/>
    <property type="match status" value="1"/>
</dbReference>
<keyword evidence="1" id="KW-1134">Transmembrane beta strand</keyword>
<dbReference type="GO" id="GO:0009279">
    <property type="term" value="C:cell outer membrane"/>
    <property type="evidence" value="ECO:0007669"/>
    <property type="project" value="UniProtKB-SubCell"/>
</dbReference>
<dbReference type="PROSITE" id="PS52016">
    <property type="entry name" value="TONB_DEPENDENT_REC_3"/>
    <property type="match status" value="1"/>
</dbReference>
<dbReference type="SUPFAM" id="SSF56935">
    <property type="entry name" value="Porins"/>
    <property type="match status" value="1"/>
</dbReference>
<dbReference type="InterPro" id="IPR008969">
    <property type="entry name" value="CarboxyPept-like_regulatory"/>
</dbReference>
<comment type="subcellular location">
    <subcellularLocation>
        <location evidence="1">Cell outer membrane</location>
        <topology evidence="1">Multi-pass membrane protein</topology>
    </subcellularLocation>
</comment>
<reference evidence="5 6" key="1">
    <citation type="submission" date="2019-06" db="EMBL/GenBank/DDBJ databases">
        <title>Sorghum-associated microbial communities from plants grown in Nebraska, USA.</title>
        <authorList>
            <person name="Schachtman D."/>
        </authorList>
    </citation>
    <scope>NUCLEOTIDE SEQUENCE [LARGE SCALE GENOMIC DNA]</scope>
    <source>
        <strain evidence="5 6">1209</strain>
    </source>
</reference>
<dbReference type="Gene3D" id="2.170.130.10">
    <property type="entry name" value="TonB-dependent receptor, plug domain"/>
    <property type="match status" value="1"/>
</dbReference>
<protein>
    <submittedName>
        <fullName evidence="5">TonB-linked SusC/RagA family outer membrane protein</fullName>
    </submittedName>
</protein>
<dbReference type="InterPro" id="IPR023997">
    <property type="entry name" value="TonB-dep_OMP_SusC/RagA_CS"/>
</dbReference>
<gene>
    <name evidence="5" type="ORF">FHW36_104193</name>
</gene>
<dbReference type="NCBIfam" id="TIGR04056">
    <property type="entry name" value="OMP_RagA_SusC"/>
    <property type="match status" value="1"/>
</dbReference>
<feature type="domain" description="TonB-dependent receptor plug" evidence="4">
    <location>
        <begin position="218"/>
        <end position="341"/>
    </location>
</feature>